<dbReference type="SMART" id="SM00060">
    <property type="entry name" value="FN3"/>
    <property type="match status" value="1"/>
</dbReference>
<dbReference type="CDD" id="cd00063">
    <property type="entry name" value="FN3"/>
    <property type="match status" value="1"/>
</dbReference>
<reference evidence="2" key="1">
    <citation type="submission" date="2021-02" db="EMBL/GenBank/DDBJ databases">
        <authorList>
            <person name="Nowell W R."/>
        </authorList>
    </citation>
    <scope>NUCLEOTIDE SEQUENCE</scope>
</reference>
<dbReference type="InterPro" id="IPR056072">
    <property type="entry name" value="SNTX_MACPF/CDC-like_dom"/>
</dbReference>
<dbReference type="OrthoDB" id="8954335at2759"/>
<gene>
    <name evidence="2" type="ORF">GPM918_LOCUS37504</name>
    <name evidence="3" type="ORF">SRO942_LOCUS38274</name>
</gene>
<name>A0A815UAK0_9BILA</name>
<keyword evidence="4" id="KW-1185">Reference proteome</keyword>
<feature type="domain" description="Fibronectin type-III" evidence="1">
    <location>
        <begin position="506"/>
        <end position="600"/>
    </location>
</feature>
<evidence type="ECO:0000313" key="4">
    <source>
        <dbReference type="Proteomes" id="UP000663829"/>
    </source>
</evidence>
<dbReference type="InterPro" id="IPR013783">
    <property type="entry name" value="Ig-like_fold"/>
</dbReference>
<dbReference type="InterPro" id="IPR036116">
    <property type="entry name" value="FN3_sf"/>
</dbReference>
<comment type="caution">
    <text evidence="2">The sequence shown here is derived from an EMBL/GenBank/DDBJ whole genome shotgun (WGS) entry which is preliminary data.</text>
</comment>
<dbReference type="Pfam" id="PF24674">
    <property type="entry name" value="MACPF_SNTX"/>
    <property type="match status" value="1"/>
</dbReference>
<dbReference type="SUPFAM" id="SSF49265">
    <property type="entry name" value="Fibronectin type III"/>
    <property type="match status" value="1"/>
</dbReference>
<dbReference type="PANTHER" id="PTHR31594:SF16">
    <property type="entry name" value="SI:CH211-281L24.3"/>
    <property type="match status" value="1"/>
</dbReference>
<organism evidence="2 4">
    <name type="scientific">Didymodactylos carnosus</name>
    <dbReference type="NCBI Taxonomy" id="1234261"/>
    <lineage>
        <taxon>Eukaryota</taxon>
        <taxon>Metazoa</taxon>
        <taxon>Spiralia</taxon>
        <taxon>Gnathifera</taxon>
        <taxon>Rotifera</taxon>
        <taxon>Eurotatoria</taxon>
        <taxon>Bdelloidea</taxon>
        <taxon>Philodinida</taxon>
        <taxon>Philodinidae</taxon>
        <taxon>Didymodactylos</taxon>
    </lineage>
</organism>
<accession>A0A815UAK0</accession>
<dbReference type="InterPro" id="IPR040581">
    <property type="entry name" value="Thioredoxin_11"/>
</dbReference>
<evidence type="ECO:0000313" key="2">
    <source>
        <dbReference type="EMBL" id="CAF1519844.1"/>
    </source>
</evidence>
<dbReference type="PANTHER" id="PTHR31594">
    <property type="entry name" value="AIG1-TYPE G DOMAIN-CONTAINING PROTEIN"/>
    <property type="match status" value="1"/>
</dbReference>
<dbReference type="Pfam" id="PF21109">
    <property type="entry name" value="Stonustoxin_helical"/>
    <property type="match status" value="1"/>
</dbReference>
<evidence type="ECO:0000313" key="3">
    <source>
        <dbReference type="EMBL" id="CAF4379415.1"/>
    </source>
</evidence>
<protein>
    <recommendedName>
        <fullName evidence="1">Fibronectin type-III domain-containing protein</fullName>
    </recommendedName>
</protein>
<dbReference type="EMBL" id="CAJNOQ010023778">
    <property type="protein sequence ID" value="CAF1519844.1"/>
    <property type="molecule type" value="Genomic_DNA"/>
</dbReference>
<sequence>MEIMTLGRPFQLGMLYDSRNDQLVPGFTLWEPEILKNNIDSRSNPSTTYQILKEDTLQEKTQVLGMDANLKMSVLSGLIEASGSAKYVHDRKTTEHQERLTLKYSTTTRFEQLTMKHLGKGNASYTEVFDQQTATHVVTGISYGAEAFFIFDRILSSNENRTEVHGHVEAMLKKIPKFEISGNGKLDLNDNEKKIAERLTCQFYGDFHIEHNPSTFEEAVKLYQRLPSFLGTNDEKGVPKKVWLYPLHLLDNSAMKITRDISSSSVNLSVELIEGLHEAEIKANDLMNHAAFDIMFHRNKEQLSTFCARISEFKIAMKKRLMELLPKIRGGTVEDIELANLFKQVSLSPFNKQKVANWLNLKAKEISRVKAFIDIVKKEENVSTSPSSFDEALSDVHCEFTLCLVIHLIEKNDSLLNEMYQYLHDTTYELNCQNTTPVHWIDQQVVIDSIRTNIRLFLEYAKANSNKQNIKFVVDEQYSDERNMARGVSVILYQNGISVDFQIASKPGKPIETGVTSQSITLKWSKPNYGSQSVQQYKIYYQKNPDDQWTQVSTTEDPTESSVISNLAPETTYRFKIQAITLAGDTAESDVSCLIQTKPSPSNAMKQISQTFQELIVLGTNTLMHFVKS</sequence>
<dbReference type="Gene3D" id="2.60.40.10">
    <property type="entry name" value="Immunoglobulins"/>
    <property type="match status" value="1"/>
</dbReference>
<dbReference type="Pfam" id="PF18078">
    <property type="entry name" value="Thioredoxin_11"/>
    <property type="match status" value="1"/>
</dbReference>
<proteinExistence type="predicted"/>
<dbReference type="InterPro" id="IPR048997">
    <property type="entry name" value="Stonustoxin-like_helical"/>
</dbReference>
<dbReference type="Proteomes" id="UP000681722">
    <property type="component" value="Unassembled WGS sequence"/>
</dbReference>
<dbReference type="PROSITE" id="PS50853">
    <property type="entry name" value="FN3"/>
    <property type="match status" value="1"/>
</dbReference>
<dbReference type="InterPro" id="IPR052090">
    <property type="entry name" value="Cytolytic_pore-forming_toxin"/>
</dbReference>
<dbReference type="Pfam" id="PF00041">
    <property type="entry name" value="fn3"/>
    <property type="match status" value="1"/>
</dbReference>
<dbReference type="AlphaFoldDB" id="A0A815UAK0"/>
<dbReference type="Proteomes" id="UP000663829">
    <property type="component" value="Unassembled WGS sequence"/>
</dbReference>
<dbReference type="InterPro" id="IPR003961">
    <property type="entry name" value="FN3_dom"/>
</dbReference>
<evidence type="ECO:0000259" key="1">
    <source>
        <dbReference type="PROSITE" id="PS50853"/>
    </source>
</evidence>
<dbReference type="EMBL" id="CAJOBC010089336">
    <property type="protein sequence ID" value="CAF4379415.1"/>
    <property type="molecule type" value="Genomic_DNA"/>
</dbReference>